<evidence type="ECO:0000256" key="6">
    <source>
        <dbReference type="ARBA" id="ARBA00022916"/>
    </source>
</evidence>
<evidence type="ECO:0000256" key="3">
    <source>
        <dbReference type="ARBA" id="ARBA00022729"/>
    </source>
</evidence>
<evidence type="ECO:0000313" key="10">
    <source>
        <dbReference type="EMBL" id="GEK53394.1"/>
    </source>
</evidence>
<dbReference type="OrthoDB" id="174989at2"/>
<dbReference type="InterPro" id="IPR003921">
    <property type="entry name" value="Cell_synth_C"/>
</dbReference>
<dbReference type="Pfam" id="PF05420">
    <property type="entry name" value="BCSC_C"/>
    <property type="match status" value="1"/>
</dbReference>
<accession>A0A510XQT6</accession>
<dbReference type="Pfam" id="PF14559">
    <property type="entry name" value="TPR_19"/>
    <property type="match status" value="1"/>
</dbReference>
<keyword evidence="6" id="KW-0135">Cellulose biosynthesis</keyword>
<dbReference type="GO" id="GO:0030244">
    <property type="term" value="P:cellulose biosynthetic process"/>
    <property type="evidence" value="ECO:0007669"/>
    <property type="project" value="UniProtKB-KW"/>
</dbReference>
<dbReference type="RefSeq" id="WP_089348253.1">
    <property type="nucleotide sequence ID" value="NZ_BJUM01000002.1"/>
</dbReference>
<dbReference type="InterPro" id="IPR008410">
    <property type="entry name" value="BCSC_C"/>
</dbReference>
<dbReference type="AlphaFoldDB" id="A0A510XQT6"/>
<feature type="chain" id="PRO_5022098288" description="Cellulose synthase operon C C-terminal domain-containing protein" evidence="8">
    <location>
        <begin position="20"/>
        <end position="1272"/>
    </location>
</feature>
<comment type="pathway">
    <text evidence="2">Glycan metabolism; bacterial cellulose biosynthesis.</text>
</comment>
<evidence type="ECO:0000256" key="1">
    <source>
        <dbReference type="ARBA" id="ARBA00003476"/>
    </source>
</evidence>
<reference evidence="10 11" key="1">
    <citation type="submission" date="2019-07" db="EMBL/GenBank/DDBJ databases">
        <title>Whole genome shotgun sequence of Pseudoalteromonas espejiana NBRC 102222.</title>
        <authorList>
            <person name="Hosoyama A."/>
            <person name="Uohara A."/>
            <person name="Ohji S."/>
            <person name="Ichikawa N."/>
        </authorList>
    </citation>
    <scope>NUCLEOTIDE SEQUENCE [LARGE SCALE GENOMIC DNA]</scope>
    <source>
        <strain evidence="10 11">NBRC 102222</strain>
    </source>
</reference>
<dbReference type="PRINTS" id="PR01441">
    <property type="entry name" value="CELLSNTHASEC"/>
</dbReference>
<evidence type="ECO:0000256" key="4">
    <source>
        <dbReference type="ARBA" id="ARBA00022737"/>
    </source>
</evidence>
<dbReference type="PANTHER" id="PTHR12558">
    <property type="entry name" value="CELL DIVISION CYCLE 16,23,27"/>
    <property type="match status" value="1"/>
</dbReference>
<keyword evidence="3 8" id="KW-0732">Signal</keyword>
<feature type="repeat" description="TPR" evidence="7">
    <location>
        <begin position="469"/>
        <end position="502"/>
    </location>
</feature>
<keyword evidence="11" id="KW-1185">Reference proteome</keyword>
<protein>
    <recommendedName>
        <fullName evidence="9">Cellulose synthase operon C C-terminal domain-containing protein</fullName>
    </recommendedName>
</protein>
<dbReference type="SUPFAM" id="SSF48452">
    <property type="entry name" value="TPR-like"/>
    <property type="match status" value="2"/>
</dbReference>
<comment type="caution">
    <text evidence="10">The sequence shown here is derived from an EMBL/GenBank/DDBJ whole genome shotgun (WGS) entry which is preliminary data.</text>
</comment>
<organism evidence="10 11">
    <name type="scientific">Pseudoalteromonas espejiana</name>
    <dbReference type="NCBI Taxonomy" id="28107"/>
    <lineage>
        <taxon>Bacteria</taxon>
        <taxon>Pseudomonadati</taxon>
        <taxon>Pseudomonadota</taxon>
        <taxon>Gammaproteobacteria</taxon>
        <taxon>Alteromonadales</taxon>
        <taxon>Pseudoalteromonadaceae</taxon>
        <taxon>Pseudoalteromonas</taxon>
    </lineage>
</organism>
<dbReference type="GO" id="GO:0006011">
    <property type="term" value="P:UDP-alpha-D-glucose metabolic process"/>
    <property type="evidence" value="ECO:0007669"/>
    <property type="project" value="InterPro"/>
</dbReference>
<keyword evidence="4" id="KW-0677">Repeat</keyword>
<dbReference type="Gene3D" id="1.25.40.10">
    <property type="entry name" value="Tetratricopeptide repeat domain"/>
    <property type="match status" value="5"/>
</dbReference>
<sequence length="1272" mass="144803">MPLRFALACTLALSSGLSANTINDIDTQSVDWLLSQINIGEAQQNKKLIEDSLEKLLAIAPSRIETQCALARYDFADKQYSKANQLLNKINTGGSIQHPCVAQLSALSKAEGVDKARIQEAKLLARAGRYDQARAIYNSLFKGVYPSLRYELEHLSWYSQDDTQWQSVTKGYKTLLKAYSNIGQVEVPYARHLLKKSPTNKKAIDILSKYGASPTFINEVEFIWLATLKSMDLTQNTVEQYQRYFTVYPFSSKGKLQYEDFQRDLKVRQALLADPAYQLWRKGDRLLNAKKLKEAEPLLLKALKGRPTDKEVMRSLGYLYLAKSEYKKSYYYFFTAQKYTPNFDEREGLKELATVAKFWQYMAEMEGAIEQSDFETAQLKLKLAEQLNHDQEAFLYNKGLLLVAQGNYTQAAAAYQGALKTNPLYENALLGLLNIAQLDQNQKSISNFYNSLNAKQRNLIYPSYATAISNTLRDKASEYTNEGDLVKAEELLKQAIELSPEQPWLYYDLAFIYQQKGLTQQARSLFNNVLWQFPLNPQIRYSHALFLRSINDYEGALDTLKYIPFKNRDADIIALEQQLLLNESLTQSQQYLDLKNKSVAIYHLSNLEARELTPEMQAELSNSWYKIDEKLHALKLLSSALSADPLLSPYWHILQGQWLLEQGDQVEIKGWFEDYVLPENASETDTFQYIQLQNNYLNQFYTGSDLIAKLNQLDQKYKNIPATTTALINANLALEQYEAAVILYQRKVQSNQTIEPQAMLAIANAYKELGNDFQAKEVTKQAIAQTTSQEGYLQRQIMSSLNEFNYSGDALYLAKQLIDKSPNDQELRYLGAQVASNFNESEQAQTWYSQTLSPDRTLNDKELYESLLKIDENDPWYINGAKRELINEQNKNQAYIAIGVNFSGQTSTESEATLGAGLVPIEAYFPLWQGQGFIKVDPTSISAQTTRFDEQFAGSRYGQGALCIFTCAIDEVTPEESGVDVGIGWQNENWRVDVGTTPLGFLIEDIVWGVNYADSFGDFGYSLELEKRPVTSSVLSYAGLEDINTGEVWGGVRSTGLTANVSHDLGGKWGFWSSADFTMYKGQNVKDNQRYRMLGGTYYRVLSNQEREFTAGASLLYWAYKYNLSEETWGHGGYYSPQNYVGLSVPLTYDARWGDDFVYRLKTGVSYSQTKTQSIDFFPNDEELQIAAYNRELITGVDPVFEGDTSSGVSYNLEGSFEYRVTPHWFFGGYLAIDRSDFYEPNFGQLYIRYYFNPVYGTLEFPGTPIIPYADF</sequence>
<feature type="repeat" description="TPR" evidence="7">
    <location>
        <begin position="392"/>
        <end position="425"/>
    </location>
</feature>
<dbReference type="InterPro" id="IPR019734">
    <property type="entry name" value="TPR_rpt"/>
</dbReference>
<dbReference type="Proteomes" id="UP000321419">
    <property type="component" value="Unassembled WGS sequence"/>
</dbReference>
<dbReference type="InterPro" id="IPR011990">
    <property type="entry name" value="TPR-like_helical_dom_sf"/>
</dbReference>
<proteinExistence type="predicted"/>
<dbReference type="GO" id="GO:0019867">
    <property type="term" value="C:outer membrane"/>
    <property type="evidence" value="ECO:0007669"/>
    <property type="project" value="InterPro"/>
</dbReference>
<name>A0A510XQT6_9GAMM</name>
<comment type="function">
    <text evidence="1">Required for maximal bacterial cellulose synthesis.</text>
</comment>
<evidence type="ECO:0000256" key="2">
    <source>
        <dbReference type="ARBA" id="ARBA00005186"/>
    </source>
</evidence>
<evidence type="ECO:0000256" key="5">
    <source>
        <dbReference type="ARBA" id="ARBA00022803"/>
    </source>
</evidence>
<evidence type="ECO:0000256" key="7">
    <source>
        <dbReference type="PROSITE-ProRule" id="PRU00339"/>
    </source>
</evidence>
<evidence type="ECO:0000259" key="9">
    <source>
        <dbReference type="Pfam" id="PF05420"/>
    </source>
</evidence>
<keyword evidence="5 7" id="KW-0802">TPR repeat</keyword>
<dbReference type="PANTHER" id="PTHR12558:SF13">
    <property type="entry name" value="CELL DIVISION CYCLE PROTEIN 27 HOMOLOG"/>
    <property type="match status" value="1"/>
</dbReference>
<dbReference type="UniPathway" id="UPA00694"/>
<dbReference type="PROSITE" id="PS50005">
    <property type="entry name" value="TPR"/>
    <property type="match status" value="3"/>
</dbReference>
<dbReference type="SMART" id="SM00028">
    <property type="entry name" value="TPR"/>
    <property type="match status" value="8"/>
</dbReference>
<dbReference type="EMBL" id="BJUM01000002">
    <property type="protein sequence ID" value="GEK53394.1"/>
    <property type="molecule type" value="Genomic_DNA"/>
</dbReference>
<evidence type="ECO:0000313" key="11">
    <source>
        <dbReference type="Proteomes" id="UP000321419"/>
    </source>
</evidence>
<dbReference type="Pfam" id="PF13432">
    <property type="entry name" value="TPR_16"/>
    <property type="match status" value="1"/>
</dbReference>
<feature type="signal peptide" evidence="8">
    <location>
        <begin position="1"/>
        <end position="19"/>
    </location>
</feature>
<feature type="repeat" description="TPR" evidence="7">
    <location>
        <begin position="310"/>
        <end position="343"/>
    </location>
</feature>
<evidence type="ECO:0000256" key="8">
    <source>
        <dbReference type="SAM" id="SignalP"/>
    </source>
</evidence>
<gene>
    <name evidence="10" type="ORF">PES01_02390</name>
</gene>
<feature type="domain" description="Cellulose synthase operon C C-terminal" evidence="9">
    <location>
        <begin position="918"/>
        <end position="1253"/>
    </location>
</feature>